<dbReference type="InterPro" id="IPR001123">
    <property type="entry name" value="LeuE-type"/>
</dbReference>
<dbReference type="EMBL" id="QQXK01000023">
    <property type="protein sequence ID" value="RII41646.1"/>
    <property type="molecule type" value="Genomic_DNA"/>
</dbReference>
<dbReference type="GO" id="GO:0005886">
    <property type="term" value="C:plasma membrane"/>
    <property type="evidence" value="ECO:0007669"/>
    <property type="project" value="UniProtKB-SubCell"/>
</dbReference>
<evidence type="ECO:0000256" key="5">
    <source>
        <dbReference type="ARBA" id="ARBA00023136"/>
    </source>
</evidence>
<evidence type="ECO:0000313" key="8">
    <source>
        <dbReference type="Proteomes" id="UP000265419"/>
    </source>
</evidence>
<evidence type="ECO:0000256" key="2">
    <source>
        <dbReference type="ARBA" id="ARBA00022475"/>
    </source>
</evidence>
<comment type="subcellular location">
    <subcellularLocation>
        <location evidence="1">Cell membrane</location>
        <topology evidence="1">Multi-pass membrane protein</topology>
    </subcellularLocation>
</comment>
<dbReference type="Proteomes" id="UP000265419">
    <property type="component" value="Unassembled WGS sequence"/>
</dbReference>
<feature type="transmembrane region" description="Helical" evidence="6">
    <location>
        <begin position="69"/>
        <end position="88"/>
    </location>
</feature>
<evidence type="ECO:0000313" key="7">
    <source>
        <dbReference type="EMBL" id="RII41646.1"/>
    </source>
</evidence>
<sequence>MDATMIWAFWGVSILFILTPGADWAYAISGGLRQRVLPSVSGLWMGHVVAIAVVVAGVGALLERFPSITLALTLLGAAYLVWLGLGVLRSSGTVGEATDVPVGSSGRWFAKGIGVASLNPKLVLLLTAVLPQFTRHDAAWPVQGQIAVLGGFHLLGCAVVYLAVGAGSRRVLGARPGAARVVTRISGVAMIGIGLVLLAERVAELIH</sequence>
<name>A0A399JGP0_9MICC</name>
<keyword evidence="5 6" id="KW-0472">Membrane</keyword>
<keyword evidence="8" id="KW-1185">Reference proteome</keyword>
<reference evidence="7 8" key="1">
    <citation type="submission" date="2018-07" db="EMBL/GenBank/DDBJ databases">
        <title>Arthrobacter sp. nov., isolated from raw cow's milk with high bacterial count.</title>
        <authorList>
            <person name="Hahne J."/>
            <person name="Isele D."/>
            <person name="Lipski A."/>
        </authorList>
    </citation>
    <scope>NUCLEOTIDE SEQUENCE [LARGE SCALE GENOMIC DNA]</scope>
    <source>
        <strain evidence="7 8">JZ R-35</strain>
    </source>
</reference>
<feature type="transmembrane region" description="Helical" evidence="6">
    <location>
        <begin position="108"/>
        <end position="134"/>
    </location>
</feature>
<protein>
    <submittedName>
        <fullName evidence="7">LysE family translocator</fullName>
    </submittedName>
</protein>
<dbReference type="Pfam" id="PF01810">
    <property type="entry name" value="LysE"/>
    <property type="match status" value="1"/>
</dbReference>
<feature type="transmembrane region" description="Helical" evidence="6">
    <location>
        <begin position="43"/>
        <end position="62"/>
    </location>
</feature>
<keyword evidence="4 6" id="KW-1133">Transmembrane helix</keyword>
<dbReference type="PANTHER" id="PTHR30086">
    <property type="entry name" value="ARGININE EXPORTER PROTEIN ARGO"/>
    <property type="match status" value="1"/>
</dbReference>
<proteinExistence type="predicted"/>
<dbReference type="RefSeq" id="WP_119425241.1">
    <property type="nucleotide sequence ID" value="NZ_QQXK01000023.1"/>
</dbReference>
<organism evidence="7 8">
    <name type="scientific">Galactobacter valiniphilus</name>
    <dbReference type="NCBI Taxonomy" id="2676122"/>
    <lineage>
        <taxon>Bacteria</taxon>
        <taxon>Bacillati</taxon>
        <taxon>Actinomycetota</taxon>
        <taxon>Actinomycetes</taxon>
        <taxon>Micrococcales</taxon>
        <taxon>Micrococcaceae</taxon>
        <taxon>Galactobacter</taxon>
    </lineage>
</organism>
<feature type="transmembrane region" description="Helical" evidence="6">
    <location>
        <begin position="146"/>
        <end position="166"/>
    </location>
</feature>
<comment type="caution">
    <text evidence="7">The sequence shown here is derived from an EMBL/GenBank/DDBJ whole genome shotgun (WGS) entry which is preliminary data.</text>
</comment>
<evidence type="ECO:0000256" key="6">
    <source>
        <dbReference type="SAM" id="Phobius"/>
    </source>
</evidence>
<keyword evidence="3 6" id="KW-0812">Transmembrane</keyword>
<evidence type="ECO:0000256" key="1">
    <source>
        <dbReference type="ARBA" id="ARBA00004651"/>
    </source>
</evidence>
<dbReference type="GO" id="GO:0015171">
    <property type="term" value="F:amino acid transmembrane transporter activity"/>
    <property type="evidence" value="ECO:0007669"/>
    <property type="project" value="TreeGrafter"/>
</dbReference>
<feature type="transmembrane region" description="Helical" evidence="6">
    <location>
        <begin position="178"/>
        <end position="199"/>
    </location>
</feature>
<evidence type="ECO:0000256" key="3">
    <source>
        <dbReference type="ARBA" id="ARBA00022692"/>
    </source>
</evidence>
<dbReference type="AlphaFoldDB" id="A0A399JGP0"/>
<accession>A0A399JGP0</accession>
<dbReference type="PANTHER" id="PTHR30086:SF20">
    <property type="entry name" value="ARGININE EXPORTER PROTEIN ARGO-RELATED"/>
    <property type="match status" value="1"/>
</dbReference>
<gene>
    <name evidence="7" type="ORF">DWB68_11325</name>
</gene>
<evidence type="ECO:0000256" key="4">
    <source>
        <dbReference type="ARBA" id="ARBA00022989"/>
    </source>
</evidence>
<keyword evidence="2" id="KW-1003">Cell membrane</keyword>